<organism evidence="2">
    <name type="scientific">Eutreptiella gymnastica</name>
    <dbReference type="NCBI Taxonomy" id="73025"/>
    <lineage>
        <taxon>Eukaryota</taxon>
        <taxon>Discoba</taxon>
        <taxon>Euglenozoa</taxon>
        <taxon>Euglenida</taxon>
        <taxon>Spirocuta</taxon>
        <taxon>Euglenophyceae</taxon>
        <taxon>Eutreptiales</taxon>
        <taxon>Eutreptiaceae</taxon>
        <taxon>Eutreptiella</taxon>
    </lineage>
</organism>
<proteinExistence type="predicted"/>
<evidence type="ECO:0000313" key="2">
    <source>
        <dbReference type="EMBL" id="CAE0789845.1"/>
    </source>
</evidence>
<keyword evidence="1" id="KW-0472">Membrane</keyword>
<name>A0A7S4FDM1_9EUGL</name>
<keyword evidence="1" id="KW-1133">Transmembrane helix</keyword>
<dbReference type="AlphaFoldDB" id="A0A7S4FDM1"/>
<evidence type="ECO:0000256" key="1">
    <source>
        <dbReference type="SAM" id="Phobius"/>
    </source>
</evidence>
<protein>
    <submittedName>
        <fullName evidence="2">Uncharacterized protein</fullName>
    </submittedName>
</protein>
<gene>
    <name evidence="2" type="ORF">EGYM00163_LOCUS959</name>
</gene>
<reference evidence="2" key="1">
    <citation type="submission" date="2021-01" db="EMBL/GenBank/DDBJ databases">
        <authorList>
            <person name="Corre E."/>
            <person name="Pelletier E."/>
            <person name="Niang G."/>
            <person name="Scheremetjew M."/>
            <person name="Finn R."/>
            <person name="Kale V."/>
            <person name="Holt S."/>
            <person name="Cochrane G."/>
            <person name="Meng A."/>
            <person name="Brown T."/>
            <person name="Cohen L."/>
        </authorList>
    </citation>
    <scope>NUCLEOTIDE SEQUENCE</scope>
    <source>
        <strain evidence="2">CCMP1594</strain>
    </source>
</reference>
<dbReference type="EMBL" id="HBJA01003061">
    <property type="protein sequence ID" value="CAE0789845.1"/>
    <property type="molecule type" value="Transcribed_RNA"/>
</dbReference>
<sequence length="118" mass="13173">MSGAATFVHVKGAALSLGFGPKCAHELFAILRRRDFMRQQDMATLFRSLWMDLLIVLIILSLWGVASNEYLLSDSGVLFILSEYAKHHLQFILSDAHGLSSNLNRTLVAHLDQSEPMS</sequence>
<feature type="transmembrane region" description="Helical" evidence="1">
    <location>
        <begin position="42"/>
        <end position="66"/>
    </location>
</feature>
<accession>A0A7S4FDM1</accession>
<keyword evidence="1" id="KW-0812">Transmembrane</keyword>